<dbReference type="Gene3D" id="3.90.640.10">
    <property type="entry name" value="Actin, Chain A, domain 4"/>
    <property type="match status" value="1"/>
</dbReference>
<dbReference type="PROSITE" id="PS00329">
    <property type="entry name" value="HSP70_2"/>
    <property type="match status" value="1"/>
</dbReference>
<dbReference type="SUPFAM" id="SSF100934">
    <property type="entry name" value="Heat shock protein 70kD (HSP70), C-terminal subdomain"/>
    <property type="match status" value="1"/>
</dbReference>
<dbReference type="Ensembl" id="ENSORLT00000016952.2">
    <property type="protein sequence ID" value="ENSORLP00000016951.2"/>
    <property type="gene ID" value="ENSORLG00000006386.2"/>
</dbReference>
<dbReference type="Gene3D" id="3.30.30.30">
    <property type="match status" value="1"/>
</dbReference>
<dbReference type="Gene3D" id="2.60.34.10">
    <property type="entry name" value="Substrate Binding Domain Of DNAk, Chain A, domain 1"/>
    <property type="match status" value="1"/>
</dbReference>
<reference evidence="7 8" key="1">
    <citation type="journal article" date="2007" name="Nature">
        <title>The medaka draft genome and insights into vertebrate genome evolution.</title>
        <authorList>
            <person name="Kasahara M."/>
            <person name="Naruse K."/>
            <person name="Sasaki S."/>
            <person name="Nakatani Y."/>
            <person name="Qu W."/>
            <person name="Ahsan B."/>
            <person name="Yamada T."/>
            <person name="Nagayasu Y."/>
            <person name="Doi K."/>
            <person name="Kasai Y."/>
            <person name="Jindo T."/>
            <person name="Kobayashi D."/>
            <person name="Shimada A."/>
            <person name="Toyoda A."/>
            <person name="Kuroki Y."/>
            <person name="Fujiyama A."/>
            <person name="Sasaki T."/>
            <person name="Shimizu A."/>
            <person name="Asakawa S."/>
            <person name="Shimizu N."/>
            <person name="Hashimoto S."/>
            <person name="Yang J."/>
            <person name="Lee Y."/>
            <person name="Matsushima K."/>
            <person name="Sugano S."/>
            <person name="Sakaizumi M."/>
            <person name="Narita T."/>
            <person name="Ohishi K."/>
            <person name="Haga S."/>
            <person name="Ohta F."/>
            <person name="Nomoto H."/>
            <person name="Nogata K."/>
            <person name="Morishita T."/>
            <person name="Endo T."/>
            <person name="Shin-I T."/>
            <person name="Takeda H."/>
            <person name="Morishita S."/>
            <person name="Kohara Y."/>
        </authorList>
    </citation>
    <scope>NUCLEOTIDE SEQUENCE [LARGE SCALE GENOMIC DNA]</scope>
    <source>
        <strain evidence="7 8">Hd-rR</strain>
    </source>
</reference>
<keyword evidence="2 5" id="KW-0547">Nucleotide-binding</keyword>
<keyword evidence="4" id="KW-0346">Stress response</keyword>
<name>H2MEE5_ORYLA</name>
<dbReference type="PRINTS" id="PR00301">
    <property type="entry name" value="HEATSHOCK70"/>
</dbReference>
<dbReference type="PROSITE" id="PS01036">
    <property type="entry name" value="HSP70_3"/>
    <property type="match status" value="1"/>
</dbReference>
<dbReference type="HOGENOM" id="CLU_005965_3_1_1"/>
<dbReference type="FunFam" id="2.60.34.10:FF:000002">
    <property type="entry name" value="Heat shock 70 kDa"/>
    <property type="match status" value="1"/>
</dbReference>
<organism evidence="7 8">
    <name type="scientific">Oryzias latipes</name>
    <name type="common">Japanese rice fish</name>
    <name type="synonym">Japanese killifish</name>
    <dbReference type="NCBI Taxonomy" id="8090"/>
    <lineage>
        <taxon>Eukaryota</taxon>
        <taxon>Metazoa</taxon>
        <taxon>Chordata</taxon>
        <taxon>Craniata</taxon>
        <taxon>Vertebrata</taxon>
        <taxon>Euteleostomi</taxon>
        <taxon>Actinopterygii</taxon>
        <taxon>Neopterygii</taxon>
        <taxon>Teleostei</taxon>
        <taxon>Neoteleostei</taxon>
        <taxon>Acanthomorphata</taxon>
        <taxon>Ovalentaria</taxon>
        <taxon>Atherinomorphae</taxon>
        <taxon>Beloniformes</taxon>
        <taxon>Adrianichthyidae</taxon>
        <taxon>Oryziinae</taxon>
        <taxon>Oryzias</taxon>
    </lineage>
</organism>
<evidence type="ECO:0000256" key="1">
    <source>
        <dbReference type="ARBA" id="ARBA00007381"/>
    </source>
</evidence>
<dbReference type="Gene3D" id="1.20.1270.10">
    <property type="match status" value="1"/>
</dbReference>
<dbReference type="InterPro" id="IPR029047">
    <property type="entry name" value="HSP70_peptide-bd_sf"/>
</dbReference>
<dbReference type="FunFam" id="3.30.420.40:FF:000135">
    <property type="entry name" value="Heat shock cognate 71 kDa protein"/>
    <property type="match status" value="1"/>
</dbReference>
<dbReference type="AlphaFoldDB" id="H2MEE5"/>
<dbReference type="Gene3D" id="3.30.420.40">
    <property type="match status" value="2"/>
</dbReference>
<evidence type="ECO:0000313" key="8">
    <source>
        <dbReference type="Proteomes" id="UP000001038"/>
    </source>
</evidence>
<evidence type="ECO:0000313" key="7">
    <source>
        <dbReference type="Ensembl" id="ENSORLP00000016951.2"/>
    </source>
</evidence>
<dbReference type="SUPFAM" id="SSF53067">
    <property type="entry name" value="Actin-like ATPase domain"/>
    <property type="match status" value="2"/>
</dbReference>
<dbReference type="GO" id="GO:0140662">
    <property type="term" value="F:ATP-dependent protein folding chaperone"/>
    <property type="evidence" value="ECO:0007669"/>
    <property type="project" value="InterPro"/>
</dbReference>
<evidence type="ECO:0000256" key="3">
    <source>
        <dbReference type="ARBA" id="ARBA00022840"/>
    </source>
</evidence>
<dbReference type="NCBIfam" id="NF001413">
    <property type="entry name" value="PRK00290.1"/>
    <property type="match status" value="1"/>
</dbReference>
<dbReference type="FunFam" id="3.30.30.30:FF:000001">
    <property type="entry name" value="heat shock 70 kDa protein-like"/>
    <property type="match status" value="1"/>
</dbReference>
<accession>H2MEE5</accession>
<dbReference type="GO" id="GO:0005524">
    <property type="term" value="F:ATP binding"/>
    <property type="evidence" value="ECO:0007669"/>
    <property type="project" value="UniProtKB-KW"/>
</dbReference>
<evidence type="ECO:0000256" key="2">
    <source>
        <dbReference type="ARBA" id="ARBA00022741"/>
    </source>
</evidence>
<feature type="compositionally biased region" description="Gly residues" evidence="6">
    <location>
        <begin position="631"/>
        <end position="650"/>
    </location>
</feature>
<evidence type="ECO:0000256" key="4">
    <source>
        <dbReference type="ARBA" id="ARBA00023016"/>
    </source>
</evidence>
<dbReference type="FunFam" id="3.90.640.10:FF:000134">
    <property type="entry name" value="Heat shock cognate 71 kDa protein"/>
    <property type="match status" value="1"/>
</dbReference>
<reference evidence="7" key="3">
    <citation type="submission" date="2025-09" db="UniProtKB">
        <authorList>
            <consortium name="Ensembl"/>
        </authorList>
    </citation>
    <scope>IDENTIFICATION</scope>
    <source>
        <strain evidence="7">Hd-rR</strain>
    </source>
</reference>
<comment type="similarity">
    <text evidence="1 5">Belongs to the heat shock protein 70 family.</text>
</comment>
<keyword evidence="3 5" id="KW-0067">ATP-binding</keyword>
<sequence>MNDLCSRFLEVLDCEIDTFWSFSLGIDLGTTYSCVGIFQHGKVEIIANDQGNRTTPSYVAFTDTERLIGDAAKNQVAMNPANTVFDAKRLIGRKFDDAVVQSDMKHWPFKVVNDSSKPKVEVEYKGEIKTFYPEEISSMVLTKMKEISEAYLGKSVTNAVITVPAYFNDSQRQATKDAGTIAGLNVLRIINEPTAAAIAYGLDKKVGGERNVLIFDLGGGTFDVSILTIEDGIFEVKATAGDTHLGGEDFDNRMVNHFITEFKRKFKKEITNNKRAVRRLRTACERAKRTLSSSTQASIEIDSLYEGTDFYTSITRARFEELNADLFRGTIEPVEKALRDAKMDKSQIHDVVLVGGSTRIPKIQKLLQDLFNGRDLNKSINPDEAVAYGAAVQAAILAGDKSENVQDLLLLDVTPLSLGIETAGGVMTVLIKRNTTIPTKQTQTFTTYSDNQPGVLIQVYEGERAMTKDNNILGKFELTGIPPAPRGVPQIEVTFDIDANGILNVSAVDKSTGKENKITITNDKGRLSKEDIERMVQEAEQFKAEDESQRDKITAKNSLESLAFNMKSTVDDEKLQDKISSEDKKTIVDKCNEIIAWLDKNQMAEKDEYEHQQKELEKVCNPIISKLYQGGMPGGMPGGTPGGFSGGAGASSGPTIEEVD</sequence>
<evidence type="ECO:0000256" key="5">
    <source>
        <dbReference type="RuleBase" id="RU003322"/>
    </source>
</evidence>
<dbReference type="PROSITE" id="PS00297">
    <property type="entry name" value="HSP70_1"/>
    <property type="match status" value="1"/>
</dbReference>
<protein>
    <submittedName>
        <fullName evidence="7">Heat shock cognate 70</fullName>
    </submittedName>
</protein>
<dbReference type="InterPro" id="IPR029048">
    <property type="entry name" value="HSP70_C_sf"/>
</dbReference>
<dbReference type="FunFam" id="3.30.420.40:FF:000172">
    <property type="entry name" value="Heat shock 70 kDa protein"/>
    <property type="match status" value="1"/>
</dbReference>
<feature type="region of interest" description="Disordered" evidence="6">
    <location>
        <begin position="630"/>
        <end position="660"/>
    </location>
</feature>
<keyword evidence="8" id="KW-1185">Reference proteome</keyword>
<dbReference type="InterPro" id="IPR013126">
    <property type="entry name" value="Hsp_70_fam"/>
</dbReference>
<dbReference type="Pfam" id="PF00012">
    <property type="entry name" value="HSP70"/>
    <property type="match status" value="1"/>
</dbReference>
<reference evidence="7" key="2">
    <citation type="submission" date="2025-08" db="UniProtKB">
        <authorList>
            <consortium name="Ensembl"/>
        </authorList>
    </citation>
    <scope>IDENTIFICATION</scope>
    <source>
        <strain evidence="7">Hd-rR</strain>
    </source>
</reference>
<dbReference type="GeneTree" id="ENSGT00950000183206"/>
<dbReference type="Bgee" id="ENSORLG00000006386">
    <property type="expression patterns" value="Expressed in muscle tissue and 9 other cell types or tissues"/>
</dbReference>
<feature type="compositionally biased region" description="Low complexity" evidence="6">
    <location>
        <begin position="651"/>
        <end position="660"/>
    </location>
</feature>
<proteinExistence type="inferred from homology"/>
<dbReference type="FunFam" id="1.20.1270.10:FF:000003">
    <property type="entry name" value="heat shock cognate 71 kDa protein-like"/>
    <property type="match status" value="1"/>
</dbReference>
<dbReference type="FunFam" id="3.30.420.40:FF:000026">
    <property type="entry name" value="Heat shock protein 70"/>
    <property type="match status" value="1"/>
</dbReference>
<dbReference type="Proteomes" id="UP000001038">
    <property type="component" value="Chromosome 16"/>
</dbReference>
<dbReference type="PANTHER" id="PTHR19375">
    <property type="entry name" value="HEAT SHOCK PROTEIN 70KDA"/>
    <property type="match status" value="1"/>
</dbReference>
<dbReference type="InterPro" id="IPR043129">
    <property type="entry name" value="ATPase_NBD"/>
</dbReference>
<evidence type="ECO:0000256" key="6">
    <source>
        <dbReference type="SAM" id="MobiDB-lite"/>
    </source>
</evidence>
<gene>
    <name evidence="7" type="primary">hsc70</name>
</gene>
<dbReference type="CDD" id="cd10233">
    <property type="entry name" value="ASKHA_NBD_HSP70_HSPA1"/>
    <property type="match status" value="1"/>
</dbReference>
<dbReference type="InterPro" id="IPR018181">
    <property type="entry name" value="Heat_shock_70_CS"/>
</dbReference>
<dbReference type="SUPFAM" id="SSF100920">
    <property type="entry name" value="Heat shock protein 70kD (HSP70), peptide-binding domain"/>
    <property type="match status" value="1"/>
</dbReference>